<proteinExistence type="predicted"/>
<dbReference type="EMBL" id="CP026118">
    <property type="protein sequence ID" value="QAS50701.1"/>
    <property type="molecule type" value="Genomic_DNA"/>
</dbReference>
<dbReference type="KEGG" id="hli:HLI_00065"/>
<organism evidence="1 2">
    <name type="scientific">Halobacillus litoralis</name>
    <dbReference type="NCBI Taxonomy" id="45668"/>
    <lineage>
        <taxon>Bacteria</taxon>
        <taxon>Bacillati</taxon>
        <taxon>Bacillota</taxon>
        <taxon>Bacilli</taxon>
        <taxon>Bacillales</taxon>
        <taxon>Bacillaceae</taxon>
        <taxon>Halobacillus</taxon>
    </lineage>
</organism>
<sequence length="89" mass="9677">MTSSGWALELDIIKSGRALGDATSIRKATEGAPFLPTFDCLMTSSGWDLELDVIKSERARGDATSIRSSGVKEFFHSAALYLCSRTFIN</sequence>
<evidence type="ECO:0000313" key="1">
    <source>
        <dbReference type="EMBL" id="QAS50701.1"/>
    </source>
</evidence>
<reference evidence="1 2" key="1">
    <citation type="submission" date="2018-01" db="EMBL/GenBank/DDBJ databases">
        <title>The whole genome sequencing and assembly of Halobacillus litoralis ERB031 strain.</title>
        <authorList>
            <person name="Lee S.-J."/>
            <person name="Park M.-K."/>
            <person name="Kim J.-Y."/>
            <person name="Lee Y.-J."/>
            <person name="Yi H."/>
            <person name="Bahn Y.-S."/>
            <person name="Kim J.F."/>
            <person name="Lee D.-W."/>
        </authorList>
    </citation>
    <scope>NUCLEOTIDE SEQUENCE [LARGE SCALE GENOMIC DNA]</scope>
    <source>
        <strain evidence="1 2">ERB 031</strain>
    </source>
</reference>
<dbReference type="Proteomes" id="UP000287756">
    <property type="component" value="Chromosome"/>
</dbReference>
<dbReference type="AlphaFoldDB" id="A0A410M712"/>
<gene>
    <name evidence="1" type="ORF">HLI_00065</name>
</gene>
<accession>A0A410M712</accession>
<evidence type="ECO:0000313" key="2">
    <source>
        <dbReference type="Proteomes" id="UP000287756"/>
    </source>
</evidence>
<name>A0A410M712_9BACI</name>
<protein>
    <submittedName>
        <fullName evidence="1">Uncharacterized protein</fullName>
    </submittedName>
</protein>